<gene>
    <name evidence="1" type="ORF">SAMN05421795_103283</name>
</gene>
<dbReference type="STRING" id="407234.SAMN05421795_103283"/>
<accession>A0A1N7LNC8</accession>
<dbReference type="Proteomes" id="UP000186098">
    <property type="component" value="Unassembled WGS sequence"/>
</dbReference>
<evidence type="ECO:0000313" key="2">
    <source>
        <dbReference type="Proteomes" id="UP000186098"/>
    </source>
</evidence>
<evidence type="ECO:0000313" key="1">
    <source>
        <dbReference type="EMBL" id="SIS75294.1"/>
    </source>
</evidence>
<dbReference type="AlphaFoldDB" id="A0A1N7LNC8"/>
<dbReference type="EMBL" id="FTOM01000003">
    <property type="protein sequence ID" value="SIS75294.1"/>
    <property type="molecule type" value="Genomic_DNA"/>
</dbReference>
<keyword evidence="2" id="KW-1185">Reference proteome</keyword>
<organism evidence="1 2">
    <name type="scientific">Phaeovulum vinaykumarii</name>
    <dbReference type="NCBI Taxonomy" id="407234"/>
    <lineage>
        <taxon>Bacteria</taxon>
        <taxon>Pseudomonadati</taxon>
        <taxon>Pseudomonadota</taxon>
        <taxon>Alphaproteobacteria</taxon>
        <taxon>Rhodobacterales</taxon>
        <taxon>Paracoccaceae</taxon>
        <taxon>Phaeovulum</taxon>
    </lineage>
</organism>
<reference evidence="2" key="1">
    <citation type="submission" date="2017-01" db="EMBL/GenBank/DDBJ databases">
        <authorList>
            <person name="Varghese N."/>
            <person name="Submissions S."/>
        </authorList>
    </citation>
    <scope>NUCLEOTIDE SEQUENCE [LARGE SCALE GENOMIC DNA]</scope>
    <source>
        <strain evidence="2">DSM 18714</strain>
    </source>
</reference>
<protein>
    <submittedName>
        <fullName evidence="1">Uncharacterized protein</fullName>
    </submittedName>
</protein>
<name>A0A1N7LNC8_9RHOB</name>
<proteinExistence type="predicted"/>
<feature type="non-terminal residue" evidence="1">
    <location>
        <position position="26"/>
    </location>
</feature>
<sequence length="26" mass="2733">MEVVSSGPVSSLVTPRFSHVLNGYLG</sequence>